<keyword evidence="5 8" id="KW-0472">Membrane</keyword>
<proteinExistence type="inferred from homology"/>
<sequence>MEAVQLLTTIILVVTVFLAIIYRQRSSKRSSNLRQPTTKVLNPTVTRQTLIDQADAFSNRPPTPFPIPLITGRRHRHGITTVPYGPHWRALWSNLTAAILKPWRQGLMAPLQREAIDALVTSISTRCADDGNGDLVIRDSIYGAVFSVLTTVCFGDHVDFNHVRSMELMMQEFRVAIGEARVLARSTIAKIKHWRQWRRFLGFRTQQVDLFVPLINARCQTRRSTKHGTWPYVDSLIDLRIPDENDPSGANHRALTEDEMVSLIVEFLGAVESIVAVLEWTLAHLVIKPEVQTKLRHELLIVDGDHVSGKRSGDPGSYLHAVVMESLRLHPPFPLIMKTVPATTGMRVQFMLGDIGKDEKLWTDAGEFKPERFIAGGEGEGMGLVPSGSKKIKMMPFGAGQRSCPGAALGVQFIKDLVAAMVREFEWEMPVEGGGGVDMTELYGFITVMTPLRTHIKPLCA</sequence>
<feature type="transmembrane region" description="Helical" evidence="8">
    <location>
        <begin position="6"/>
        <end position="22"/>
    </location>
</feature>
<feature type="binding site" description="axial binding residue" evidence="6">
    <location>
        <position position="404"/>
    </location>
    <ligand>
        <name>heme</name>
        <dbReference type="ChEBI" id="CHEBI:30413"/>
    </ligand>
    <ligandPart>
        <name>Fe</name>
        <dbReference type="ChEBI" id="CHEBI:18248"/>
    </ligandPart>
</feature>
<evidence type="ECO:0000256" key="2">
    <source>
        <dbReference type="ARBA" id="ARBA00022692"/>
    </source>
</evidence>
<evidence type="ECO:0000313" key="10">
    <source>
        <dbReference type="Proteomes" id="UP000636709"/>
    </source>
</evidence>
<dbReference type="Proteomes" id="UP000636709">
    <property type="component" value="Unassembled WGS sequence"/>
</dbReference>
<dbReference type="InterPro" id="IPR002401">
    <property type="entry name" value="Cyt_P450_E_grp-I"/>
</dbReference>
<dbReference type="AlphaFoldDB" id="A0A835KMX2"/>
<evidence type="ECO:0000256" key="1">
    <source>
        <dbReference type="ARBA" id="ARBA00004167"/>
    </source>
</evidence>
<comment type="subcellular location">
    <subcellularLocation>
        <location evidence="1">Membrane</location>
        <topology evidence="1">Single-pass membrane protein</topology>
    </subcellularLocation>
</comment>
<keyword evidence="4 8" id="KW-1133">Transmembrane helix</keyword>
<keyword evidence="7" id="KW-0503">Monooxygenase</keyword>
<keyword evidence="3 6" id="KW-0479">Metal-binding</keyword>
<evidence type="ECO:0000256" key="4">
    <source>
        <dbReference type="ARBA" id="ARBA00022989"/>
    </source>
</evidence>
<dbReference type="InterPro" id="IPR036396">
    <property type="entry name" value="Cyt_P450_sf"/>
</dbReference>
<comment type="caution">
    <text evidence="9">The sequence shown here is derived from an EMBL/GenBank/DDBJ whole genome shotgun (WGS) entry which is preliminary data.</text>
</comment>
<dbReference type="InterPro" id="IPR017972">
    <property type="entry name" value="Cyt_P450_CS"/>
</dbReference>
<dbReference type="GO" id="GO:0020037">
    <property type="term" value="F:heme binding"/>
    <property type="evidence" value="ECO:0007669"/>
    <property type="project" value="InterPro"/>
</dbReference>
<keyword evidence="10" id="KW-1185">Reference proteome</keyword>
<evidence type="ECO:0000313" key="9">
    <source>
        <dbReference type="EMBL" id="KAF8762267.1"/>
    </source>
</evidence>
<dbReference type="Gene3D" id="1.10.630.10">
    <property type="entry name" value="Cytochrome P450"/>
    <property type="match status" value="1"/>
</dbReference>
<evidence type="ECO:0000256" key="5">
    <source>
        <dbReference type="ARBA" id="ARBA00023136"/>
    </source>
</evidence>
<evidence type="ECO:0000256" key="3">
    <source>
        <dbReference type="ARBA" id="ARBA00022723"/>
    </source>
</evidence>
<name>A0A835KMX2_9POAL</name>
<dbReference type="Pfam" id="PF00067">
    <property type="entry name" value="p450"/>
    <property type="match status" value="1"/>
</dbReference>
<reference evidence="9" key="1">
    <citation type="submission" date="2020-07" db="EMBL/GenBank/DDBJ databases">
        <title>Genome sequence and genetic diversity analysis of an under-domesticated orphan crop, white fonio (Digitaria exilis).</title>
        <authorList>
            <person name="Bennetzen J.L."/>
            <person name="Chen S."/>
            <person name="Ma X."/>
            <person name="Wang X."/>
            <person name="Yssel A.E.J."/>
            <person name="Chaluvadi S.R."/>
            <person name="Johnson M."/>
            <person name="Gangashetty P."/>
            <person name="Hamidou F."/>
            <person name="Sanogo M.D."/>
            <person name="Zwaenepoel A."/>
            <person name="Wallace J."/>
            <person name="Van De Peer Y."/>
            <person name="Van Deynze A."/>
        </authorList>
    </citation>
    <scope>NUCLEOTIDE SEQUENCE</scope>
    <source>
        <tissue evidence="9">Leaves</tissue>
    </source>
</reference>
<protein>
    <recommendedName>
        <fullName evidence="11">Cytochrome P450</fullName>
    </recommendedName>
</protein>
<accession>A0A835KMX2</accession>
<organism evidence="9 10">
    <name type="scientific">Digitaria exilis</name>
    <dbReference type="NCBI Taxonomy" id="1010633"/>
    <lineage>
        <taxon>Eukaryota</taxon>
        <taxon>Viridiplantae</taxon>
        <taxon>Streptophyta</taxon>
        <taxon>Embryophyta</taxon>
        <taxon>Tracheophyta</taxon>
        <taxon>Spermatophyta</taxon>
        <taxon>Magnoliopsida</taxon>
        <taxon>Liliopsida</taxon>
        <taxon>Poales</taxon>
        <taxon>Poaceae</taxon>
        <taxon>PACMAD clade</taxon>
        <taxon>Panicoideae</taxon>
        <taxon>Panicodae</taxon>
        <taxon>Paniceae</taxon>
        <taxon>Anthephorinae</taxon>
        <taxon>Digitaria</taxon>
    </lineage>
</organism>
<dbReference type="PANTHER" id="PTHR24298">
    <property type="entry name" value="FLAVONOID 3'-MONOOXYGENASE-RELATED"/>
    <property type="match status" value="1"/>
</dbReference>
<evidence type="ECO:0000256" key="7">
    <source>
        <dbReference type="RuleBase" id="RU000461"/>
    </source>
</evidence>
<dbReference type="OrthoDB" id="2789670at2759"/>
<dbReference type="SUPFAM" id="SSF48264">
    <property type="entry name" value="Cytochrome P450"/>
    <property type="match status" value="1"/>
</dbReference>
<keyword evidence="2 8" id="KW-0812">Transmembrane</keyword>
<gene>
    <name evidence="9" type="ORF">HU200_009654</name>
</gene>
<keyword evidence="6 7" id="KW-0408">Iron</keyword>
<comment type="cofactor">
    <cofactor evidence="6">
        <name>heme</name>
        <dbReference type="ChEBI" id="CHEBI:30413"/>
    </cofactor>
</comment>
<dbReference type="InterPro" id="IPR051103">
    <property type="entry name" value="Plant_metabolite_P450s"/>
</dbReference>
<keyword evidence="6 7" id="KW-0349">Heme</keyword>
<evidence type="ECO:0000256" key="6">
    <source>
        <dbReference type="PIRSR" id="PIRSR602401-1"/>
    </source>
</evidence>
<dbReference type="PANTHER" id="PTHR24298:SF389">
    <property type="entry name" value="OS04G0128400 PROTEIN"/>
    <property type="match status" value="1"/>
</dbReference>
<dbReference type="EMBL" id="JACEFO010000661">
    <property type="protein sequence ID" value="KAF8762267.1"/>
    <property type="molecule type" value="Genomic_DNA"/>
</dbReference>
<dbReference type="GO" id="GO:0005506">
    <property type="term" value="F:iron ion binding"/>
    <property type="evidence" value="ECO:0007669"/>
    <property type="project" value="InterPro"/>
</dbReference>
<dbReference type="PRINTS" id="PR00385">
    <property type="entry name" value="P450"/>
</dbReference>
<dbReference type="PROSITE" id="PS00086">
    <property type="entry name" value="CYTOCHROME_P450"/>
    <property type="match status" value="1"/>
</dbReference>
<dbReference type="GO" id="GO:0016709">
    <property type="term" value="F:oxidoreductase activity, acting on paired donors, with incorporation or reduction of molecular oxygen, NAD(P)H as one donor, and incorporation of one atom of oxygen"/>
    <property type="evidence" value="ECO:0007669"/>
    <property type="project" value="TreeGrafter"/>
</dbReference>
<dbReference type="InterPro" id="IPR001128">
    <property type="entry name" value="Cyt_P450"/>
</dbReference>
<dbReference type="GO" id="GO:0016020">
    <property type="term" value="C:membrane"/>
    <property type="evidence" value="ECO:0007669"/>
    <property type="project" value="UniProtKB-SubCell"/>
</dbReference>
<evidence type="ECO:0008006" key="11">
    <source>
        <dbReference type="Google" id="ProtNLM"/>
    </source>
</evidence>
<evidence type="ECO:0000256" key="8">
    <source>
        <dbReference type="SAM" id="Phobius"/>
    </source>
</evidence>
<comment type="similarity">
    <text evidence="7">Belongs to the cytochrome P450 family.</text>
</comment>
<dbReference type="PRINTS" id="PR00463">
    <property type="entry name" value="EP450I"/>
</dbReference>
<keyword evidence="7" id="KW-0560">Oxidoreductase</keyword>